<sequence length="91" mass="10424">MRIYSFSGAAIGFKKRKNIAGYRRSRRRNKLVLFCLISSYAEGSFRSFRCKKDCRSPFAKEAVQFSGIYRALHCLFNRNCRSLSGLAASLL</sequence>
<evidence type="ECO:0000313" key="1">
    <source>
        <dbReference type="EMBL" id="ERI85654.1"/>
    </source>
</evidence>
<organism evidence="1 2">
    <name type="scientific">Bacteroides pyogenes F0041</name>
    <dbReference type="NCBI Taxonomy" id="1321819"/>
    <lineage>
        <taxon>Bacteria</taxon>
        <taxon>Pseudomonadati</taxon>
        <taxon>Bacteroidota</taxon>
        <taxon>Bacteroidia</taxon>
        <taxon>Bacteroidales</taxon>
        <taxon>Bacteroidaceae</taxon>
        <taxon>Bacteroides</taxon>
    </lineage>
</organism>
<gene>
    <name evidence="1" type="ORF">HMPREF1981_01524</name>
</gene>
<proteinExistence type="predicted"/>
<dbReference type="EMBL" id="AWSV01000083">
    <property type="protein sequence ID" value="ERI85654.1"/>
    <property type="molecule type" value="Genomic_DNA"/>
</dbReference>
<protein>
    <submittedName>
        <fullName evidence="1">Uncharacterized protein</fullName>
    </submittedName>
</protein>
<dbReference type="HOGENOM" id="CLU_2420900_0_0_10"/>
<dbReference type="Proteomes" id="UP000016496">
    <property type="component" value="Unassembled WGS sequence"/>
</dbReference>
<dbReference type="AlphaFoldDB" id="U2C594"/>
<evidence type="ECO:0000313" key="2">
    <source>
        <dbReference type="Proteomes" id="UP000016496"/>
    </source>
</evidence>
<name>U2C594_9BACE</name>
<reference evidence="1 2" key="1">
    <citation type="submission" date="2013-08" db="EMBL/GenBank/DDBJ databases">
        <authorList>
            <person name="Weinstock G."/>
            <person name="Sodergren E."/>
            <person name="Wylie T."/>
            <person name="Fulton L."/>
            <person name="Fulton R."/>
            <person name="Fronick C."/>
            <person name="O'Laughlin M."/>
            <person name="Godfrey J."/>
            <person name="Miner T."/>
            <person name="Herter B."/>
            <person name="Appelbaum E."/>
            <person name="Cordes M."/>
            <person name="Lek S."/>
            <person name="Wollam A."/>
            <person name="Pepin K.H."/>
            <person name="Palsikar V.B."/>
            <person name="Mitreva M."/>
            <person name="Wilson R.K."/>
        </authorList>
    </citation>
    <scope>NUCLEOTIDE SEQUENCE [LARGE SCALE GENOMIC DNA]</scope>
    <source>
        <strain evidence="1 2">F0041</strain>
    </source>
</reference>
<accession>U2C594</accession>
<comment type="caution">
    <text evidence="1">The sequence shown here is derived from an EMBL/GenBank/DDBJ whole genome shotgun (WGS) entry which is preliminary data.</text>
</comment>